<reference evidence="3" key="1">
    <citation type="journal article" date="2017" name="Nat. Ecol. Evol.">
        <title>Genome expansion and lineage-specific genetic innovations in the forest pathogenic fungi Armillaria.</title>
        <authorList>
            <person name="Sipos G."/>
            <person name="Prasanna A.N."/>
            <person name="Walter M.C."/>
            <person name="O'Connor E."/>
            <person name="Balint B."/>
            <person name="Krizsan K."/>
            <person name="Kiss B."/>
            <person name="Hess J."/>
            <person name="Varga T."/>
            <person name="Slot J."/>
            <person name="Riley R."/>
            <person name="Boka B."/>
            <person name="Rigling D."/>
            <person name="Barry K."/>
            <person name="Lee J."/>
            <person name="Mihaltcheva S."/>
            <person name="LaButti K."/>
            <person name="Lipzen A."/>
            <person name="Waldron R."/>
            <person name="Moloney N.M."/>
            <person name="Sperisen C."/>
            <person name="Kredics L."/>
            <person name="Vagvoelgyi C."/>
            <person name="Patrignani A."/>
            <person name="Fitzpatrick D."/>
            <person name="Nagy I."/>
            <person name="Doyle S."/>
            <person name="Anderson J.B."/>
            <person name="Grigoriev I.V."/>
            <person name="Gueldener U."/>
            <person name="Muensterkoetter M."/>
            <person name="Nagy L.G."/>
        </authorList>
    </citation>
    <scope>NUCLEOTIDE SEQUENCE [LARGE SCALE GENOMIC DNA]</scope>
    <source>
        <strain evidence="3">Ar21-2</strain>
    </source>
</reference>
<dbReference type="OrthoDB" id="3095804at2759"/>
<evidence type="ECO:0000313" key="3">
    <source>
        <dbReference type="Proteomes" id="UP000217790"/>
    </source>
</evidence>
<name>A0A2H3DS44_ARMGA</name>
<proteinExistence type="predicted"/>
<dbReference type="Proteomes" id="UP000217790">
    <property type="component" value="Unassembled WGS sequence"/>
</dbReference>
<dbReference type="EMBL" id="KZ293648">
    <property type="protein sequence ID" value="PBK98035.1"/>
    <property type="molecule type" value="Genomic_DNA"/>
</dbReference>
<feature type="region of interest" description="Disordered" evidence="1">
    <location>
        <begin position="117"/>
        <end position="153"/>
    </location>
</feature>
<gene>
    <name evidence="2" type="ORF">ARMGADRAFT_1161606</name>
</gene>
<feature type="compositionally biased region" description="Polar residues" evidence="1">
    <location>
        <begin position="144"/>
        <end position="153"/>
    </location>
</feature>
<dbReference type="OMA" id="CHEGDKS"/>
<accession>A0A2H3DS44</accession>
<sequence>MASSNHPTLEDVAAATAYFVSHSEPMLDDAKKIVAMLDDFHQSNIDHMELALCERRKAISEEGQKGEALKAKVVSMKQDILSLAGQSAEVLRFQDYVGKTDEPQEGTSIVVLTREFQPKAEHNGRDRLRRKEHLGQGGKGDQVPHTSVIGSGA</sequence>
<protein>
    <submittedName>
        <fullName evidence="2">Uncharacterized protein</fullName>
    </submittedName>
</protein>
<dbReference type="InParanoid" id="A0A2H3DS44"/>
<evidence type="ECO:0000313" key="2">
    <source>
        <dbReference type="EMBL" id="PBK98035.1"/>
    </source>
</evidence>
<keyword evidence="3" id="KW-1185">Reference proteome</keyword>
<dbReference type="AlphaFoldDB" id="A0A2H3DS44"/>
<evidence type="ECO:0000256" key="1">
    <source>
        <dbReference type="SAM" id="MobiDB-lite"/>
    </source>
</evidence>
<organism evidence="2 3">
    <name type="scientific">Armillaria gallica</name>
    <name type="common">Bulbous honey fungus</name>
    <name type="synonym">Armillaria bulbosa</name>
    <dbReference type="NCBI Taxonomy" id="47427"/>
    <lineage>
        <taxon>Eukaryota</taxon>
        <taxon>Fungi</taxon>
        <taxon>Dikarya</taxon>
        <taxon>Basidiomycota</taxon>
        <taxon>Agaricomycotina</taxon>
        <taxon>Agaricomycetes</taxon>
        <taxon>Agaricomycetidae</taxon>
        <taxon>Agaricales</taxon>
        <taxon>Marasmiineae</taxon>
        <taxon>Physalacriaceae</taxon>
        <taxon>Armillaria</taxon>
    </lineage>
</organism>
<feature type="compositionally biased region" description="Basic and acidic residues" evidence="1">
    <location>
        <begin position="117"/>
        <end position="126"/>
    </location>
</feature>